<dbReference type="EMBL" id="PP537965">
    <property type="protein sequence ID" value="XCD08669.1"/>
    <property type="molecule type" value="Genomic_DNA"/>
</dbReference>
<proteinExistence type="predicted"/>
<sequence length="139" mass="16132">MSEKIQVSFMVDSEVWREAKNKLGTTRSEFLEEQLRLAIDLSEDEENSLRKEIAELQNEINARESRLCKIRAERLEHERSVNVFDGVMGTVNRIVDNAGFIGKDQLKNISKQQEVPYKSLLDHVYDLGYDVRNYGLVIK</sequence>
<reference evidence="2" key="1">
    <citation type="submission" date="2024-03" db="EMBL/GenBank/DDBJ databases">
        <title>Archaeal virus exists in stable equilibrium with its dominant human gut methanogen host.</title>
        <authorList>
            <person name="Baquero D.P."/>
            <person name="Medvedeva S."/>
            <person name="Martin-Gallausiaux C."/>
            <person name="Pende N."/>
            <person name="Sartori-Rupp A."/>
            <person name="Tachon S."/>
            <person name="Pedron T."/>
            <person name="Debarbieux L."/>
            <person name="Borrel G."/>
            <person name="Gribaldo S."/>
            <person name="Krupovic M."/>
        </authorList>
    </citation>
    <scope>NUCLEOTIDE SEQUENCE</scope>
</reference>
<keyword evidence="2" id="KW-0238">DNA-binding</keyword>
<dbReference type="GO" id="GO:0003677">
    <property type="term" value="F:DNA binding"/>
    <property type="evidence" value="ECO:0007669"/>
    <property type="project" value="UniProtKB-KW"/>
</dbReference>
<keyword evidence="1" id="KW-0175">Coiled coil</keyword>
<feature type="coiled-coil region" evidence="1">
    <location>
        <begin position="39"/>
        <end position="66"/>
    </location>
</feature>
<evidence type="ECO:0000256" key="1">
    <source>
        <dbReference type="SAM" id="Coils"/>
    </source>
</evidence>
<protein>
    <submittedName>
        <fullName evidence="2">DNA-binding protein</fullName>
    </submittedName>
</protein>
<accession>A0AAU8B8Y1</accession>
<organism evidence="2">
    <name type="scientific">Methanobrevibacter smithii tailed virus 1</name>
    <dbReference type="NCBI Taxonomy" id="3148917"/>
    <lineage>
        <taxon>Viruses</taxon>
        <taxon>Duplodnaviria</taxon>
        <taxon>Heunggongvirae</taxon>
        <taxon>Uroviricota</taxon>
        <taxon>Caudoviricetes</taxon>
        <taxon>Methanobavirales</taxon>
        <taxon>Usuviridae</taxon>
        <taxon>Manusuvirus</taxon>
        <taxon>Manusuvirus methanobrevibacteri</taxon>
    </lineage>
</organism>
<evidence type="ECO:0000313" key="2">
    <source>
        <dbReference type="EMBL" id="XCD08669.1"/>
    </source>
</evidence>
<name>A0AAU8B8Y1_9CAUD</name>